<evidence type="ECO:0000256" key="9">
    <source>
        <dbReference type="SAM" id="MobiDB-lite"/>
    </source>
</evidence>
<dbReference type="GO" id="GO:0005777">
    <property type="term" value="C:peroxisome"/>
    <property type="evidence" value="ECO:0007669"/>
    <property type="project" value="UniProtKB-SubCell"/>
</dbReference>
<dbReference type="Gene3D" id="3.40.47.10">
    <property type="match status" value="1"/>
</dbReference>
<feature type="region of interest" description="Disordered" evidence="9">
    <location>
        <begin position="436"/>
        <end position="455"/>
    </location>
</feature>
<keyword evidence="6" id="KW-0446">Lipid-binding</keyword>
<dbReference type="GO" id="GO:0006869">
    <property type="term" value="P:lipid transport"/>
    <property type="evidence" value="ECO:0007669"/>
    <property type="project" value="UniProtKB-KW"/>
</dbReference>
<evidence type="ECO:0000259" key="11">
    <source>
        <dbReference type="Pfam" id="PF22691"/>
    </source>
</evidence>
<evidence type="ECO:0000313" key="12">
    <source>
        <dbReference type="EMBL" id="PWN96239.1"/>
    </source>
</evidence>
<protein>
    <recommendedName>
        <fullName evidence="2">propanoyl-CoA C-acyltransferase</fullName>
        <ecNumber evidence="2">2.3.1.176</ecNumber>
    </recommendedName>
    <alternativeName>
        <fullName evidence="8">Propanoyl-CoA C-acyltransferase</fullName>
    </alternativeName>
</protein>
<dbReference type="PANTHER" id="PTHR42870">
    <property type="entry name" value="ACETYL-COA C-ACETYLTRANSFERASE"/>
    <property type="match status" value="1"/>
</dbReference>
<dbReference type="InterPro" id="IPR055140">
    <property type="entry name" value="Thiolase_C_2"/>
</dbReference>
<evidence type="ECO:0000256" key="7">
    <source>
        <dbReference type="ARBA" id="ARBA00023140"/>
    </source>
</evidence>
<evidence type="ECO:0000256" key="1">
    <source>
        <dbReference type="ARBA" id="ARBA00004275"/>
    </source>
</evidence>
<keyword evidence="7" id="KW-0576">Peroxisome</keyword>
<dbReference type="InterPro" id="IPR020616">
    <property type="entry name" value="Thiolase_N"/>
</dbReference>
<evidence type="ECO:0000256" key="5">
    <source>
        <dbReference type="ARBA" id="ARBA00023055"/>
    </source>
</evidence>
<evidence type="ECO:0000256" key="4">
    <source>
        <dbReference type="ARBA" id="ARBA00022679"/>
    </source>
</evidence>
<dbReference type="Pfam" id="PF00108">
    <property type="entry name" value="Thiolase_N"/>
    <property type="match status" value="1"/>
</dbReference>
<dbReference type="GO" id="GO:0008289">
    <property type="term" value="F:lipid binding"/>
    <property type="evidence" value="ECO:0007669"/>
    <property type="project" value="UniProtKB-KW"/>
</dbReference>
<dbReference type="FunFam" id="3.40.47.10:FF:000016">
    <property type="entry name" value="Non-specific lipid-transfer protein"/>
    <property type="match status" value="1"/>
</dbReference>
<dbReference type="Proteomes" id="UP000245946">
    <property type="component" value="Unassembled WGS sequence"/>
</dbReference>
<dbReference type="InterPro" id="IPR002155">
    <property type="entry name" value="Thiolase"/>
</dbReference>
<evidence type="ECO:0000256" key="3">
    <source>
        <dbReference type="ARBA" id="ARBA00022448"/>
    </source>
</evidence>
<keyword evidence="13" id="KW-1185">Reference proteome</keyword>
<dbReference type="Pfam" id="PF22691">
    <property type="entry name" value="Thiolase_C_1"/>
    <property type="match status" value="1"/>
</dbReference>
<dbReference type="RefSeq" id="XP_025596518.1">
    <property type="nucleotide sequence ID" value="XM_025745446.1"/>
</dbReference>
<evidence type="ECO:0000256" key="6">
    <source>
        <dbReference type="ARBA" id="ARBA00023121"/>
    </source>
</evidence>
<dbReference type="EMBL" id="KZ819300">
    <property type="protein sequence ID" value="PWN96239.1"/>
    <property type="molecule type" value="Genomic_DNA"/>
</dbReference>
<keyword evidence="3" id="KW-0813">Transport</keyword>
<dbReference type="GeneID" id="37272990"/>
<dbReference type="InterPro" id="IPR016039">
    <property type="entry name" value="Thiolase-like"/>
</dbReference>
<evidence type="ECO:0000256" key="8">
    <source>
        <dbReference type="ARBA" id="ARBA00032316"/>
    </source>
</evidence>
<gene>
    <name evidence="12" type="ORF">FA09DRAFT_362188</name>
</gene>
<feature type="domain" description="Thiolase C-terminal" evidence="11">
    <location>
        <begin position="275"/>
        <end position="398"/>
    </location>
</feature>
<dbReference type="NCBIfam" id="NF006102">
    <property type="entry name" value="PRK08256.1"/>
    <property type="match status" value="1"/>
</dbReference>
<evidence type="ECO:0000259" key="10">
    <source>
        <dbReference type="Pfam" id="PF00108"/>
    </source>
</evidence>
<dbReference type="PANTHER" id="PTHR42870:SF1">
    <property type="entry name" value="NON-SPECIFIC LIPID-TRANSFER PROTEIN-LIKE 2"/>
    <property type="match status" value="1"/>
</dbReference>
<dbReference type="CDD" id="cd00829">
    <property type="entry name" value="SCP-x_thiolase"/>
    <property type="match status" value="1"/>
</dbReference>
<keyword evidence="4" id="KW-0808">Transferase</keyword>
<feature type="domain" description="Thiolase N-terminal" evidence="10">
    <location>
        <begin position="10"/>
        <end position="198"/>
    </location>
</feature>
<reference evidence="12 13" key="1">
    <citation type="journal article" date="2018" name="Mol. Biol. Evol.">
        <title>Broad Genomic Sampling Reveals a Smut Pathogenic Ancestry of the Fungal Clade Ustilaginomycotina.</title>
        <authorList>
            <person name="Kijpornyongpan T."/>
            <person name="Mondo S.J."/>
            <person name="Barry K."/>
            <person name="Sandor L."/>
            <person name="Lee J."/>
            <person name="Lipzen A."/>
            <person name="Pangilinan J."/>
            <person name="LaButti K."/>
            <person name="Hainaut M."/>
            <person name="Henrissat B."/>
            <person name="Grigoriev I.V."/>
            <person name="Spatafora J.W."/>
            <person name="Aime M.C."/>
        </authorList>
    </citation>
    <scope>NUCLEOTIDE SEQUENCE [LARGE SCALE GENOMIC DNA]</scope>
    <source>
        <strain evidence="12 13">MCA 4186</strain>
    </source>
</reference>
<dbReference type="SUPFAM" id="SSF53901">
    <property type="entry name" value="Thiolase-like"/>
    <property type="match status" value="2"/>
</dbReference>
<keyword evidence="5" id="KW-0445">Lipid transport</keyword>
<evidence type="ECO:0000313" key="13">
    <source>
        <dbReference type="Proteomes" id="UP000245946"/>
    </source>
</evidence>
<sequence>MPYVPNKAYVVGVGLTKFDKPRGERDYPELGLEATVKALIDAGLTYDDVETASVGYCYGDSTCGQRALYQLGMTGIPIINVNNNCSTGSSAFVLAVNSIQAGQADCALALGFEKMAPGSLGSAWNDRAPPMEGTMSQLFEIEGEKEYETDDFGPFAARIFGAAGQEYCEKYGATWDHIAAIASKNHKHSVKNPYAQFRVAPSPQDVSKARKITREVTLPMCSPTSDGGAAAIVVSEDFVKKHNLQDRAIEVAGMGVATDSPRLYNDRSRIELAGADMSRRAAAIAYKQAGVGPKDIQVLELHDCFAPNELVTYPALGLCAEGEAHKLVESGDNTYGGKWVVNPSGGLESKGHPLGATGLGMVAYMSLQLRGEAGQLQVPNVKAALTHNIGLGGSCVVTVLRKAPFYKEGGHNRSRFGYDFADECRRMTDAELAKVRSKQTSDYVPPSIPEPQVTK</sequence>
<accession>A0A316Z3R5</accession>
<proteinExistence type="predicted"/>
<dbReference type="PIRSF" id="PIRSF000429">
    <property type="entry name" value="Ac-CoA_Ac_transf"/>
    <property type="match status" value="1"/>
</dbReference>
<dbReference type="OrthoDB" id="542135at2759"/>
<dbReference type="GO" id="GO:0016747">
    <property type="term" value="F:acyltransferase activity, transferring groups other than amino-acyl groups"/>
    <property type="evidence" value="ECO:0007669"/>
    <property type="project" value="InterPro"/>
</dbReference>
<organism evidence="12 13">
    <name type="scientific">Tilletiopsis washingtonensis</name>
    <dbReference type="NCBI Taxonomy" id="58919"/>
    <lineage>
        <taxon>Eukaryota</taxon>
        <taxon>Fungi</taxon>
        <taxon>Dikarya</taxon>
        <taxon>Basidiomycota</taxon>
        <taxon>Ustilaginomycotina</taxon>
        <taxon>Exobasidiomycetes</taxon>
        <taxon>Entylomatales</taxon>
        <taxon>Entylomatales incertae sedis</taxon>
        <taxon>Tilletiopsis</taxon>
    </lineage>
</organism>
<dbReference type="STRING" id="58919.A0A316Z3R5"/>
<dbReference type="EC" id="2.3.1.176" evidence="2"/>
<evidence type="ECO:0000256" key="2">
    <source>
        <dbReference type="ARBA" id="ARBA00012352"/>
    </source>
</evidence>
<name>A0A316Z3R5_9BASI</name>
<dbReference type="AlphaFoldDB" id="A0A316Z3R5"/>
<comment type="subcellular location">
    <subcellularLocation>
        <location evidence="1">Peroxisome</location>
    </subcellularLocation>
</comment>